<evidence type="ECO:0000313" key="2">
    <source>
        <dbReference type="Proteomes" id="UP001596203"/>
    </source>
</evidence>
<protein>
    <submittedName>
        <fullName evidence="1">Uncharacterized protein</fullName>
    </submittedName>
</protein>
<gene>
    <name evidence="1" type="ORF">ACFP2T_16355</name>
</gene>
<accession>A0ABW1K847</accession>
<dbReference type="Proteomes" id="UP001596203">
    <property type="component" value="Unassembled WGS sequence"/>
</dbReference>
<name>A0ABW1K847_9ACTN</name>
<keyword evidence="2" id="KW-1185">Reference proteome</keyword>
<sequence length="139" mass="14891">MDLLDSMTEDSTNQPIDLLADLDEGGAPAWMPKESGDGVQGTVISIGSTKSKFPDTATGQFPDCPVITLRQTDGSEIRVTAYQSILRKEINDAGVQVGDLFAAKYFGKKDNKAGTGSYHHYKVAVRPGPRASTPPYRAA</sequence>
<comment type="caution">
    <text evidence="1">The sequence shown here is derived from an EMBL/GenBank/DDBJ whole genome shotgun (WGS) entry which is preliminary data.</text>
</comment>
<dbReference type="EMBL" id="JBHSPR010000010">
    <property type="protein sequence ID" value="MFC6017774.1"/>
    <property type="molecule type" value="Genomic_DNA"/>
</dbReference>
<proteinExistence type="predicted"/>
<dbReference type="RefSeq" id="WP_377422290.1">
    <property type="nucleotide sequence ID" value="NZ_JBHSPR010000010.1"/>
</dbReference>
<evidence type="ECO:0000313" key="1">
    <source>
        <dbReference type="EMBL" id="MFC6017774.1"/>
    </source>
</evidence>
<organism evidence="1 2">
    <name type="scientific">Plantactinospora solaniradicis</name>
    <dbReference type="NCBI Taxonomy" id="1723736"/>
    <lineage>
        <taxon>Bacteria</taxon>
        <taxon>Bacillati</taxon>
        <taxon>Actinomycetota</taxon>
        <taxon>Actinomycetes</taxon>
        <taxon>Micromonosporales</taxon>
        <taxon>Micromonosporaceae</taxon>
        <taxon>Plantactinospora</taxon>
    </lineage>
</organism>
<reference evidence="2" key="1">
    <citation type="journal article" date="2019" name="Int. J. Syst. Evol. Microbiol.">
        <title>The Global Catalogue of Microorganisms (GCM) 10K type strain sequencing project: providing services to taxonomists for standard genome sequencing and annotation.</title>
        <authorList>
            <consortium name="The Broad Institute Genomics Platform"/>
            <consortium name="The Broad Institute Genome Sequencing Center for Infectious Disease"/>
            <person name="Wu L."/>
            <person name="Ma J."/>
        </authorList>
    </citation>
    <scope>NUCLEOTIDE SEQUENCE [LARGE SCALE GENOMIC DNA]</scope>
    <source>
        <strain evidence="2">ZS-35-S2</strain>
    </source>
</reference>